<dbReference type="SUPFAM" id="SSF51905">
    <property type="entry name" value="FAD/NAD(P)-binding domain"/>
    <property type="match status" value="2"/>
</dbReference>
<dbReference type="InterPro" id="IPR050346">
    <property type="entry name" value="FMO-like"/>
</dbReference>
<protein>
    <submittedName>
        <fullName evidence="6">T3P18.10 protein</fullName>
    </submittedName>
</protein>
<feature type="region of interest" description="Disordered" evidence="5">
    <location>
        <begin position="521"/>
        <end position="554"/>
    </location>
</feature>
<dbReference type="Pfam" id="PF13450">
    <property type="entry name" value="NAD_binding_8"/>
    <property type="match status" value="1"/>
</dbReference>
<dbReference type="GO" id="GO:0050661">
    <property type="term" value="F:NADP binding"/>
    <property type="evidence" value="ECO:0007669"/>
    <property type="project" value="InterPro"/>
</dbReference>
<accession>A0A165CT44</accession>
<dbReference type="InterPro" id="IPR036188">
    <property type="entry name" value="FAD/NAD-bd_sf"/>
</dbReference>
<organism evidence="6 7">
    <name type="scientific">Calocera cornea HHB12733</name>
    <dbReference type="NCBI Taxonomy" id="1353952"/>
    <lineage>
        <taxon>Eukaryota</taxon>
        <taxon>Fungi</taxon>
        <taxon>Dikarya</taxon>
        <taxon>Basidiomycota</taxon>
        <taxon>Agaricomycotina</taxon>
        <taxon>Dacrymycetes</taxon>
        <taxon>Dacrymycetales</taxon>
        <taxon>Dacrymycetaceae</taxon>
        <taxon>Calocera</taxon>
    </lineage>
</organism>
<dbReference type="FunCoup" id="A0A165CT44">
    <property type="interactions" value="27"/>
</dbReference>
<dbReference type="Gene3D" id="3.50.50.60">
    <property type="entry name" value="FAD/NAD(P)-binding domain"/>
    <property type="match status" value="2"/>
</dbReference>
<comment type="similarity">
    <text evidence="1">Belongs to the FMO family.</text>
</comment>
<dbReference type="OrthoDB" id="66881at2759"/>
<dbReference type="Pfam" id="PF00743">
    <property type="entry name" value="FMO-like"/>
    <property type="match status" value="1"/>
</dbReference>
<feature type="compositionally biased region" description="Basic and acidic residues" evidence="5">
    <location>
        <begin position="536"/>
        <end position="554"/>
    </location>
</feature>
<keyword evidence="2" id="KW-0285">Flavoprotein</keyword>
<keyword evidence="3" id="KW-0274">FAD</keyword>
<sequence length="578" mass="64682">MPGLLRHDASQGYYVFDRPVESVAVVGAGPSGLPAARHLRDAGFKVRVFERQPHAGGTWTFEPDLPLQPKYPSVPPSIGDFVPSIPAQSVEDLPVEKVQEDADKSERKEFSPPNPVYKSLTNNVPTPCMEFKDFPWPEGTTWHVSHTEISKYIQSYAAHFGINEFTSYRTRVEKIEQLDPPAGQTQPKWRLTLRRVEDVEGDSAKSTWWTEDFDAVVVASGHYGAPYIPKIEGVSGWAERWKEEIIHSRAYRSAEDYAGLNVLIVGTGTSGVDIARDISPHVDKLWQIRKNEFRGPDHYQRQRTFQLKMLPANGEHLPEIKRFLPLTGNETSLREGKIELTDGRIVEGFDRILFATGYQYSVPFLPDYHHDIGTPQTSRHQASDRVLITDGTGVQNLLRDVFYIPEPTLTFLGLSINTATFSFFEYQSLALTRVFSQKARIPDLEGRRAEYVRLLAEKGGSKYMHLMGHENEVNYVKETVEWLNSEAEVFGAPPIEGHSEQWMEVKKALFGALLKKAGLDPDKYKLTPDGPTDTSEDTKESKEAVGTTEKGERVPEVEVGLDATGDNVVLAAAVAAAA</sequence>
<dbReference type="AlphaFoldDB" id="A0A165CT44"/>
<dbReference type="InParanoid" id="A0A165CT44"/>
<gene>
    <name evidence="6" type="ORF">CALCODRAFT_503656</name>
</gene>
<evidence type="ECO:0000256" key="2">
    <source>
        <dbReference type="ARBA" id="ARBA00022630"/>
    </source>
</evidence>
<dbReference type="STRING" id="1353952.A0A165CT44"/>
<evidence type="ECO:0000313" key="6">
    <source>
        <dbReference type="EMBL" id="KZT51349.1"/>
    </source>
</evidence>
<dbReference type="PRINTS" id="PR00419">
    <property type="entry name" value="ADXRDTASE"/>
</dbReference>
<keyword evidence="7" id="KW-1185">Reference proteome</keyword>
<evidence type="ECO:0000256" key="3">
    <source>
        <dbReference type="ARBA" id="ARBA00022827"/>
    </source>
</evidence>
<keyword evidence="4" id="KW-0560">Oxidoreductase</keyword>
<name>A0A165CT44_9BASI</name>
<evidence type="ECO:0000256" key="4">
    <source>
        <dbReference type="ARBA" id="ARBA00023002"/>
    </source>
</evidence>
<dbReference type="EMBL" id="KV424112">
    <property type="protein sequence ID" value="KZT51349.1"/>
    <property type="molecule type" value="Genomic_DNA"/>
</dbReference>
<evidence type="ECO:0000313" key="7">
    <source>
        <dbReference type="Proteomes" id="UP000076842"/>
    </source>
</evidence>
<dbReference type="Proteomes" id="UP000076842">
    <property type="component" value="Unassembled WGS sequence"/>
</dbReference>
<dbReference type="GO" id="GO:0050660">
    <property type="term" value="F:flavin adenine dinucleotide binding"/>
    <property type="evidence" value="ECO:0007669"/>
    <property type="project" value="InterPro"/>
</dbReference>
<proteinExistence type="inferred from homology"/>
<reference evidence="6 7" key="1">
    <citation type="journal article" date="2016" name="Mol. Biol. Evol.">
        <title>Comparative Genomics of Early-Diverging Mushroom-Forming Fungi Provides Insights into the Origins of Lignocellulose Decay Capabilities.</title>
        <authorList>
            <person name="Nagy L.G."/>
            <person name="Riley R."/>
            <person name="Tritt A."/>
            <person name="Adam C."/>
            <person name="Daum C."/>
            <person name="Floudas D."/>
            <person name="Sun H."/>
            <person name="Yadav J.S."/>
            <person name="Pangilinan J."/>
            <person name="Larsson K.H."/>
            <person name="Matsuura K."/>
            <person name="Barry K."/>
            <person name="Labutti K."/>
            <person name="Kuo R."/>
            <person name="Ohm R.A."/>
            <person name="Bhattacharya S.S."/>
            <person name="Shirouzu T."/>
            <person name="Yoshinaga Y."/>
            <person name="Martin F.M."/>
            <person name="Grigoriev I.V."/>
            <person name="Hibbett D.S."/>
        </authorList>
    </citation>
    <scope>NUCLEOTIDE SEQUENCE [LARGE SCALE GENOMIC DNA]</scope>
    <source>
        <strain evidence="6 7">HHB12733</strain>
    </source>
</reference>
<evidence type="ECO:0000256" key="5">
    <source>
        <dbReference type="SAM" id="MobiDB-lite"/>
    </source>
</evidence>
<feature type="compositionally biased region" description="Basic and acidic residues" evidence="5">
    <location>
        <begin position="94"/>
        <end position="110"/>
    </location>
</feature>
<dbReference type="PANTHER" id="PTHR23023">
    <property type="entry name" value="DIMETHYLANILINE MONOOXYGENASE"/>
    <property type="match status" value="1"/>
</dbReference>
<dbReference type="GO" id="GO:0004499">
    <property type="term" value="F:N,N-dimethylaniline monooxygenase activity"/>
    <property type="evidence" value="ECO:0007669"/>
    <property type="project" value="InterPro"/>
</dbReference>
<evidence type="ECO:0000256" key="1">
    <source>
        <dbReference type="ARBA" id="ARBA00009183"/>
    </source>
</evidence>
<dbReference type="InterPro" id="IPR020946">
    <property type="entry name" value="Flavin_mOase-like"/>
</dbReference>
<feature type="region of interest" description="Disordered" evidence="5">
    <location>
        <begin position="90"/>
        <end position="121"/>
    </location>
</feature>